<name>A0A6J5N8Y4_9CAUD</name>
<feature type="transmembrane region" description="Helical" evidence="1">
    <location>
        <begin position="65"/>
        <end position="90"/>
    </location>
</feature>
<evidence type="ECO:0000256" key="1">
    <source>
        <dbReference type="SAM" id="Phobius"/>
    </source>
</evidence>
<accession>A0A6J5N8Y4</accession>
<gene>
    <name evidence="2" type="ORF">UFOVP670_4</name>
</gene>
<feature type="transmembrane region" description="Helical" evidence="1">
    <location>
        <begin position="38"/>
        <end position="59"/>
    </location>
</feature>
<keyword evidence="1" id="KW-0812">Transmembrane</keyword>
<feature type="transmembrane region" description="Helical" evidence="1">
    <location>
        <begin position="6"/>
        <end position="26"/>
    </location>
</feature>
<keyword evidence="1" id="KW-0472">Membrane</keyword>
<sequence>MTKDEAIVSFAVAALGGWLAAVARELKSERRRPSWKMLALETPGAVMCGLIGGGLAMAFNLTHPLTVAAFASIAGHLGSAVIMQLVVALIQKRSGQ</sequence>
<dbReference type="InterPro" id="IPR032126">
    <property type="entry name" value="LydA_holin"/>
</dbReference>
<reference evidence="2" key="1">
    <citation type="submission" date="2020-04" db="EMBL/GenBank/DDBJ databases">
        <authorList>
            <person name="Chiriac C."/>
            <person name="Salcher M."/>
            <person name="Ghai R."/>
            <person name="Kavagutti S V."/>
        </authorList>
    </citation>
    <scope>NUCLEOTIDE SEQUENCE</scope>
</reference>
<protein>
    <submittedName>
        <fullName evidence="2">LydA-like holin</fullName>
    </submittedName>
</protein>
<proteinExistence type="predicted"/>
<keyword evidence="1" id="KW-1133">Transmembrane helix</keyword>
<evidence type="ECO:0000313" key="2">
    <source>
        <dbReference type="EMBL" id="CAB4155333.1"/>
    </source>
</evidence>
<dbReference type="EMBL" id="LR796632">
    <property type="protein sequence ID" value="CAB4155333.1"/>
    <property type="molecule type" value="Genomic_DNA"/>
</dbReference>
<dbReference type="Pfam" id="PF16083">
    <property type="entry name" value="Phage_holin_3_3"/>
    <property type="match status" value="1"/>
</dbReference>
<organism evidence="2">
    <name type="scientific">uncultured Caudovirales phage</name>
    <dbReference type="NCBI Taxonomy" id="2100421"/>
    <lineage>
        <taxon>Viruses</taxon>
        <taxon>Duplodnaviria</taxon>
        <taxon>Heunggongvirae</taxon>
        <taxon>Uroviricota</taxon>
        <taxon>Caudoviricetes</taxon>
        <taxon>Peduoviridae</taxon>
        <taxon>Maltschvirus</taxon>
        <taxon>Maltschvirus maltsch</taxon>
    </lineage>
</organism>